<feature type="chain" id="PRO_5016656706" description="DUF3943 domain-containing protein" evidence="1">
    <location>
        <begin position="24"/>
        <end position="493"/>
    </location>
</feature>
<gene>
    <name evidence="3" type="ORF">SAMN05661053_2737</name>
</gene>
<evidence type="ECO:0000259" key="2">
    <source>
        <dbReference type="Pfam" id="PF13084"/>
    </source>
</evidence>
<evidence type="ECO:0000313" key="3">
    <source>
        <dbReference type="EMBL" id="SUQ25934.1"/>
    </source>
</evidence>
<protein>
    <recommendedName>
        <fullName evidence="2">DUF3943 domain-containing protein</fullName>
    </recommendedName>
</protein>
<feature type="domain" description="DUF3943" evidence="2">
    <location>
        <begin position="101"/>
        <end position="195"/>
    </location>
</feature>
<dbReference type="RefSeq" id="WP_109573561.1">
    <property type="nucleotide sequence ID" value="NZ_UHJL01000005.1"/>
</dbReference>
<evidence type="ECO:0000256" key="1">
    <source>
        <dbReference type="SAM" id="SignalP"/>
    </source>
</evidence>
<accession>A0A380S8T2</accession>
<proteinExistence type="predicted"/>
<feature type="signal peptide" evidence="1">
    <location>
        <begin position="1"/>
        <end position="23"/>
    </location>
</feature>
<dbReference type="EMBL" id="UHJL01000005">
    <property type="protein sequence ID" value="SUQ25934.1"/>
    <property type="molecule type" value="Genomic_DNA"/>
</dbReference>
<keyword evidence="1" id="KW-0732">Signal</keyword>
<reference evidence="3 4" key="1">
    <citation type="submission" date="2017-08" db="EMBL/GenBank/DDBJ databases">
        <authorList>
            <person name="de Groot N.N."/>
        </authorList>
    </citation>
    <scope>NUCLEOTIDE SEQUENCE [LARGE SCALE GENOMIC DNA]</scope>
    <source>
        <strain evidence="3 4">HM2</strain>
    </source>
</reference>
<evidence type="ECO:0000313" key="4">
    <source>
        <dbReference type="Proteomes" id="UP000255423"/>
    </source>
</evidence>
<sequence length="493" mass="56394">MLRKLLSSLLFLSVAALSAPLFSDQTIPEDSINVGYTVTNTTFEDTVDIDALEKPKEVYPLIVLGEVLGFNGFVWAWDRYVLDKGYARTGPKYWKRNMKEGWQWDHNHWAINFYGHPYQGATYYNFARGAGYGFYGSLLFAALGSYTWEMFAETEYPSINDLIATSVGGAVYGEVLYRLSRKLYGVDETAWYNQIGAFGMAHSAYLQRKMFGNRDVITGNTPLDLSIFLGTGSHFGNIYRYGGRNEDDLDQRWDDKHIMYGAEIEYGKPFRKVKRPFDYFNLFTRGEVGPDGTLFQLDVTGKLTNAGVHGRGHWVDFATYLDYCTFYGDFATVGTISVGTGIDFSLWLLPSMRFRMYHQIYFILLGTTDMGYDDLIREVHPEYESDMDNYQYNMGAKYVLGIEVSIGKKFRFKNKTIVDALHTIPGSLPHYGADGWDMLLMNYTSAEYNLTDRIALGGRFDTYAKIAAYSSEFFEPMSRGVFAYTLYFSYKLF</sequence>
<dbReference type="AlphaFoldDB" id="A0A380S8T2"/>
<dbReference type="InterPro" id="IPR025079">
    <property type="entry name" value="DUF3943"/>
</dbReference>
<organism evidence="3 4">
    <name type="scientific">Fibrobacter succinogenes</name>
    <name type="common">Bacteroides succinogenes</name>
    <dbReference type="NCBI Taxonomy" id="833"/>
    <lineage>
        <taxon>Bacteria</taxon>
        <taxon>Pseudomonadati</taxon>
        <taxon>Fibrobacterota</taxon>
        <taxon>Fibrobacteria</taxon>
        <taxon>Fibrobacterales</taxon>
        <taxon>Fibrobacteraceae</taxon>
        <taxon>Fibrobacter</taxon>
    </lineage>
</organism>
<dbReference type="Pfam" id="PF13084">
    <property type="entry name" value="DUF3943"/>
    <property type="match status" value="1"/>
</dbReference>
<dbReference type="Proteomes" id="UP000255423">
    <property type="component" value="Unassembled WGS sequence"/>
</dbReference>
<name>A0A380S8T2_FIBSU</name>